<dbReference type="PROSITE" id="PS00130">
    <property type="entry name" value="U_DNA_GLYCOSYLASE"/>
    <property type="match status" value="1"/>
</dbReference>
<dbReference type="Pfam" id="PF03167">
    <property type="entry name" value="UDG"/>
    <property type="match status" value="1"/>
</dbReference>
<feature type="domain" description="Uracil-DNA glycosylase-like" evidence="12">
    <location>
        <begin position="51"/>
        <end position="211"/>
    </location>
</feature>
<dbReference type="FunFam" id="3.40.470.10:FF:000001">
    <property type="entry name" value="Uracil-DNA glycosylase"/>
    <property type="match status" value="1"/>
</dbReference>
<dbReference type="NCBIfam" id="NF003591">
    <property type="entry name" value="PRK05254.1-4"/>
    <property type="match status" value="1"/>
</dbReference>
<dbReference type="InterPro" id="IPR005122">
    <property type="entry name" value="Uracil-DNA_glycosylase-like"/>
</dbReference>
<evidence type="ECO:0000256" key="9">
    <source>
        <dbReference type="HAMAP-Rule" id="MF_00148"/>
    </source>
</evidence>
<dbReference type="InterPro" id="IPR018085">
    <property type="entry name" value="Ura-DNA_Glyclase_AS"/>
</dbReference>
<dbReference type="PANTHER" id="PTHR11264:SF0">
    <property type="entry name" value="URACIL-DNA GLYCOSYLASE"/>
    <property type="match status" value="1"/>
</dbReference>
<dbReference type="SMART" id="SM00987">
    <property type="entry name" value="UreE_C"/>
    <property type="match status" value="1"/>
</dbReference>
<dbReference type="GO" id="GO:0004844">
    <property type="term" value="F:uracil DNA N-glycosylase activity"/>
    <property type="evidence" value="ECO:0007669"/>
    <property type="project" value="UniProtKB-UniRule"/>
</dbReference>
<evidence type="ECO:0000256" key="2">
    <source>
        <dbReference type="ARBA" id="ARBA00002631"/>
    </source>
</evidence>
<dbReference type="SMART" id="SM00986">
    <property type="entry name" value="UDG"/>
    <property type="match status" value="1"/>
</dbReference>
<dbReference type="NCBIfam" id="NF003589">
    <property type="entry name" value="PRK05254.1-2"/>
    <property type="match status" value="1"/>
</dbReference>
<reference evidence="13 14" key="1">
    <citation type="journal article" date="2015" name="Stand. Genomic Sci.">
        <title>Genomic Encyclopedia of Bacterial and Archaeal Type Strains, Phase III: the genomes of soil and plant-associated and newly described type strains.</title>
        <authorList>
            <person name="Whitman W.B."/>
            <person name="Woyke T."/>
            <person name="Klenk H.P."/>
            <person name="Zhou Y."/>
            <person name="Lilburn T.G."/>
            <person name="Beck B.J."/>
            <person name="De Vos P."/>
            <person name="Vandamme P."/>
            <person name="Eisen J.A."/>
            <person name="Garrity G."/>
            <person name="Hugenholtz P."/>
            <person name="Kyrpides N.C."/>
        </authorList>
    </citation>
    <scope>NUCLEOTIDE SEQUENCE [LARGE SCALE GENOMIC DNA]</scope>
    <source>
        <strain evidence="13 14">CV53</strain>
    </source>
</reference>
<dbReference type="EMBL" id="SLVV01000008">
    <property type="protein sequence ID" value="TCN24004.1"/>
    <property type="molecule type" value="Genomic_DNA"/>
</dbReference>
<gene>
    <name evidence="9" type="primary">ung</name>
    <name evidence="13" type="ORF">EV146_108110</name>
</gene>
<evidence type="ECO:0000256" key="4">
    <source>
        <dbReference type="ARBA" id="ARBA00012030"/>
    </source>
</evidence>
<keyword evidence="8 9" id="KW-0234">DNA repair</keyword>
<evidence type="ECO:0000313" key="13">
    <source>
        <dbReference type="EMBL" id="TCN24004.1"/>
    </source>
</evidence>
<dbReference type="Proteomes" id="UP000295689">
    <property type="component" value="Unassembled WGS sequence"/>
</dbReference>
<comment type="catalytic activity">
    <reaction evidence="1 9 11">
        <text>Hydrolyzes single-stranded DNA or mismatched double-stranded DNA and polynucleotides, releasing free uracil.</text>
        <dbReference type="EC" id="3.2.2.27"/>
    </reaction>
</comment>
<dbReference type="GO" id="GO:0097510">
    <property type="term" value="P:base-excision repair, AP site formation via deaminated base removal"/>
    <property type="evidence" value="ECO:0007669"/>
    <property type="project" value="TreeGrafter"/>
</dbReference>
<dbReference type="Gene3D" id="3.40.470.10">
    <property type="entry name" value="Uracil-DNA glycosylase-like domain"/>
    <property type="match status" value="1"/>
</dbReference>
<evidence type="ECO:0000313" key="14">
    <source>
        <dbReference type="Proteomes" id="UP000295689"/>
    </source>
</evidence>
<evidence type="ECO:0000256" key="6">
    <source>
        <dbReference type="ARBA" id="ARBA00022763"/>
    </source>
</evidence>
<dbReference type="InterPro" id="IPR036895">
    <property type="entry name" value="Uracil-DNA_glycosylase-like_sf"/>
</dbReference>
<evidence type="ECO:0000256" key="5">
    <source>
        <dbReference type="ARBA" id="ARBA00018429"/>
    </source>
</evidence>
<dbReference type="AlphaFoldDB" id="A0A4R2BDV3"/>
<dbReference type="NCBIfam" id="NF003588">
    <property type="entry name" value="PRK05254.1-1"/>
    <property type="match status" value="1"/>
</dbReference>
<dbReference type="RefSeq" id="WP_132007961.1">
    <property type="nucleotide sequence ID" value="NZ_JABUHM010000007.1"/>
</dbReference>
<keyword evidence="9" id="KW-0963">Cytoplasm</keyword>
<comment type="subcellular location">
    <subcellularLocation>
        <location evidence="9">Cytoplasm</location>
    </subcellularLocation>
</comment>
<dbReference type="NCBIfam" id="TIGR00628">
    <property type="entry name" value="ung"/>
    <property type="match status" value="1"/>
</dbReference>
<evidence type="ECO:0000256" key="1">
    <source>
        <dbReference type="ARBA" id="ARBA00001400"/>
    </source>
</evidence>
<sequence length="229" mass="26343">MDRENLNNHWAGLLKEEMMKPYFRELEEFLQKEYAEKTIYPKQEDIFNALRYTDYEDVKVVLLGQDPYHGPGQAHGLSFSVKPGVKIPPSLRNVFKELKADLGCSIPDHGYLVKWAEQGVLLLNTVLTVREGEANSHKGKGWETFTDKVISILNEREKPVIFLLWGKPAQSKLKLIDKNRHPVITSPHPSPLSASRGFFGSKPFSRINEYLKNHGEDEIDWQIENREGQ</sequence>
<dbReference type="NCBIfam" id="NF003592">
    <property type="entry name" value="PRK05254.1-5"/>
    <property type="match status" value="1"/>
</dbReference>
<comment type="function">
    <text evidence="2 9 11">Excises uracil residues from the DNA which can arise as a result of misincorporation of dUMP residues by DNA polymerase or due to deamination of cytosine.</text>
</comment>
<keyword evidence="6 9" id="KW-0227">DNA damage</keyword>
<comment type="similarity">
    <text evidence="3 9 11">Belongs to the uracil-DNA glycosylase (UDG) superfamily. UNG family.</text>
</comment>
<protein>
    <recommendedName>
        <fullName evidence="5 9">Uracil-DNA glycosylase</fullName>
        <shortName evidence="9">UDG</shortName>
        <ecNumber evidence="4 9">3.2.2.27</ecNumber>
    </recommendedName>
</protein>
<feature type="active site" description="Proton acceptor" evidence="9 10">
    <location>
        <position position="66"/>
    </location>
</feature>
<dbReference type="HAMAP" id="MF_00148">
    <property type="entry name" value="UDG"/>
    <property type="match status" value="1"/>
</dbReference>
<evidence type="ECO:0000256" key="7">
    <source>
        <dbReference type="ARBA" id="ARBA00022801"/>
    </source>
</evidence>
<evidence type="ECO:0000256" key="8">
    <source>
        <dbReference type="ARBA" id="ARBA00023204"/>
    </source>
</evidence>
<dbReference type="GO" id="GO:0005737">
    <property type="term" value="C:cytoplasm"/>
    <property type="evidence" value="ECO:0007669"/>
    <property type="project" value="UniProtKB-SubCell"/>
</dbReference>
<accession>A0A4R2BDV3</accession>
<dbReference type="SUPFAM" id="SSF52141">
    <property type="entry name" value="Uracil-DNA glycosylase-like"/>
    <property type="match status" value="1"/>
</dbReference>
<organism evidence="13 14">
    <name type="scientific">Mesobacillus foraminis</name>
    <dbReference type="NCBI Taxonomy" id="279826"/>
    <lineage>
        <taxon>Bacteria</taxon>
        <taxon>Bacillati</taxon>
        <taxon>Bacillota</taxon>
        <taxon>Bacilli</taxon>
        <taxon>Bacillales</taxon>
        <taxon>Bacillaceae</taxon>
        <taxon>Mesobacillus</taxon>
    </lineage>
</organism>
<evidence type="ECO:0000256" key="11">
    <source>
        <dbReference type="RuleBase" id="RU003780"/>
    </source>
</evidence>
<keyword evidence="7 9" id="KW-0378">Hydrolase</keyword>
<keyword evidence="14" id="KW-1185">Reference proteome</keyword>
<dbReference type="EC" id="3.2.2.27" evidence="4 9"/>
<dbReference type="InterPro" id="IPR002043">
    <property type="entry name" value="UDG_fam1"/>
</dbReference>
<evidence type="ECO:0000259" key="12">
    <source>
        <dbReference type="SMART" id="SM00986"/>
    </source>
</evidence>
<dbReference type="PANTHER" id="PTHR11264">
    <property type="entry name" value="URACIL-DNA GLYCOSYLASE"/>
    <property type="match status" value="1"/>
</dbReference>
<comment type="caution">
    <text evidence="13">The sequence shown here is derived from an EMBL/GenBank/DDBJ whole genome shotgun (WGS) entry which is preliminary data.</text>
</comment>
<name>A0A4R2BDV3_9BACI</name>
<dbReference type="CDD" id="cd10027">
    <property type="entry name" value="UDG-F1-like"/>
    <property type="match status" value="1"/>
</dbReference>
<evidence type="ECO:0000256" key="10">
    <source>
        <dbReference type="PROSITE-ProRule" id="PRU10072"/>
    </source>
</evidence>
<proteinExistence type="inferred from homology"/>
<evidence type="ECO:0000256" key="3">
    <source>
        <dbReference type="ARBA" id="ARBA00008184"/>
    </source>
</evidence>